<comment type="subcellular location">
    <subcellularLocation>
        <location evidence="1">Membrane</location>
        <topology evidence="1">Multi-pass membrane protein</topology>
    </subcellularLocation>
</comment>
<feature type="binding site" evidence="6">
    <location>
        <position position="318"/>
    </location>
    <ligand>
        <name>Zn(2+)</name>
        <dbReference type="ChEBI" id="CHEBI:29105"/>
    </ligand>
</feature>
<dbReference type="GO" id="GO:0038023">
    <property type="term" value="F:signaling receptor activity"/>
    <property type="evidence" value="ECO:0007669"/>
    <property type="project" value="TreeGrafter"/>
</dbReference>
<accession>A0A336LVI9</accession>
<organism evidence="9">
    <name type="scientific">Culicoides sonorensis</name>
    <name type="common">Biting midge</name>
    <dbReference type="NCBI Taxonomy" id="179676"/>
    <lineage>
        <taxon>Eukaryota</taxon>
        <taxon>Metazoa</taxon>
        <taxon>Ecdysozoa</taxon>
        <taxon>Arthropoda</taxon>
        <taxon>Hexapoda</taxon>
        <taxon>Insecta</taxon>
        <taxon>Pterygota</taxon>
        <taxon>Neoptera</taxon>
        <taxon>Endopterygota</taxon>
        <taxon>Diptera</taxon>
        <taxon>Nematocera</taxon>
        <taxon>Chironomoidea</taxon>
        <taxon>Ceratopogonidae</taxon>
        <taxon>Ceratopogoninae</taxon>
        <taxon>Culicoides</taxon>
        <taxon>Monoculicoides</taxon>
    </lineage>
</organism>
<sequence length="370" mass="43480">MMQNLAILADVQEINHNKIDKGLCNDTNSHVSINSNKKSQKENKINSLKENDVFKKCQNEQYGNKSFDGEDYEYEKLRQLCSYDDAPVHLKHNPYIRDGYRKELPTVLCIESIFWWTNETINIWSHLFGWILFLCISYTDIKFLSEHASYVDKIIVGCLLFCFQMCLILSTVYHTFSCRSAKDYSCFLSFDLFGIALSLLAIFISGIYYAFWCQNTLRNFYVFSVCIIFTAAMILQLPWLNIDDNVKMVALLGWAIYGIVPTCHWYFEMGGTESQMVQLFIPRVIGMYLLTGIAFLIYAARIPERWFVGKMDYFGHSHNWWHFLVLLALYYWHNSADVYFSGIMFALYMIENGCIEDRHKCYQLLYKEIQ</sequence>
<feature type="binding site" evidence="6">
    <location>
        <position position="174"/>
    </location>
    <ligand>
        <name>Zn(2+)</name>
        <dbReference type="ChEBI" id="CHEBI:29105"/>
    </ligand>
</feature>
<dbReference type="InterPro" id="IPR004254">
    <property type="entry name" value="AdipoR/HlyIII-related"/>
</dbReference>
<feature type="transmembrane region" description="Helical" evidence="7">
    <location>
        <begin position="193"/>
        <end position="213"/>
    </location>
</feature>
<dbReference type="GO" id="GO:0046872">
    <property type="term" value="F:metal ion binding"/>
    <property type="evidence" value="ECO:0007669"/>
    <property type="project" value="UniProtKB-KW"/>
</dbReference>
<evidence type="ECO:0000256" key="6">
    <source>
        <dbReference type="PIRSR" id="PIRSR604254-1"/>
    </source>
</evidence>
<proteinExistence type="inferred from homology"/>
<evidence type="ECO:0000256" key="5">
    <source>
        <dbReference type="ARBA" id="ARBA00023136"/>
    </source>
</evidence>
<keyword evidence="4 7" id="KW-1133">Transmembrane helix</keyword>
<evidence type="ECO:0000313" key="9">
    <source>
        <dbReference type="EMBL" id="SSX20673.1"/>
    </source>
</evidence>
<feature type="transmembrane region" description="Helical" evidence="7">
    <location>
        <begin position="248"/>
        <end position="267"/>
    </location>
</feature>
<evidence type="ECO:0000256" key="2">
    <source>
        <dbReference type="ARBA" id="ARBA00007018"/>
    </source>
</evidence>
<keyword evidence="6" id="KW-0479">Metal-binding</keyword>
<protein>
    <submittedName>
        <fullName evidence="9">CSON002264 protein</fullName>
    </submittedName>
</protein>
<feature type="transmembrane region" description="Helical" evidence="7">
    <location>
        <begin position="279"/>
        <end position="300"/>
    </location>
</feature>
<evidence type="ECO:0000256" key="1">
    <source>
        <dbReference type="ARBA" id="ARBA00004141"/>
    </source>
</evidence>
<reference evidence="8" key="1">
    <citation type="submission" date="2018-04" db="EMBL/GenBank/DDBJ databases">
        <authorList>
            <person name="Go L.Y."/>
            <person name="Mitchell J.A."/>
        </authorList>
    </citation>
    <scope>NUCLEOTIDE SEQUENCE</scope>
    <source>
        <tissue evidence="8">Whole organism</tissue>
    </source>
</reference>
<evidence type="ECO:0000256" key="4">
    <source>
        <dbReference type="ARBA" id="ARBA00022989"/>
    </source>
</evidence>
<dbReference type="Pfam" id="PF03006">
    <property type="entry name" value="HlyIII"/>
    <property type="match status" value="1"/>
</dbReference>
<evidence type="ECO:0000256" key="3">
    <source>
        <dbReference type="ARBA" id="ARBA00022692"/>
    </source>
</evidence>
<name>A0A336LVI9_CULSO</name>
<comment type="similarity">
    <text evidence="2">Belongs to the ADIPOR family.</text>
</comment>
<dbReference type="VEuPathDB" id="VectorBase:CSON002264"/>
<dbReference type="EMBL" id="UFQT01000137">
    <property type="protein sequence ID" value="SSX20673.1"/>
    <property type="molecule type" value="Genomic_DNA"/>
</dbReference>
<feature type="binding site" evidence="6">
    <location>
        <position position="322"/>
    </location>
    <ligand>
        <name>Zn(2+)</name>
        <dbReference type="ChEBI" id="CHEBI:29105"/>
    </ligand>
</feature>
<dbReference type="GO" id="GO:0016020">
    <property type="term" value="C:membrane"/>
    <property type="evidence" value="ECO:0007669"/>
    <property type="project" value="UniProtKB-SubCell"/>
</dbReference>
<reference evidence="9" key="2">
    <citation type="submission" date="2018-07" db="EMBL/GenBank/DDBJ databases">
        <authorList>
            <person name="Quirk P.G."/>
            <person name="Krulwich T.A."/>
        </authorList>
    </citation>
    <scope>NUCLEOTIDE SEQUENCE</scope>
</reference>
<evidence type="ECO:0000313" key="8">
    <source>
        <dbReference type="EMBL" id="SSX00293.1"/>
    </source>
</evidence>
<gene>
    <name evidence="9" type="primary">CSON002264</name>
</gene>
<feature type="transmembrane region" description="Helical" evidence="7">
    <location>
        <begin position="320"/>
        <end position="350"/>
    </location>
</feature>
<keyword evidence="6" id="KW-0862">Zinc</keyword>
<dbReference type="EMBL" id="UFQS01000137">
    <property type="protein sequence ID" value="SSX00293.1"/>
    <property type="molecule type" value="Genomic_DNA"/>
</dbReference>
<keyword evidence="3 7" id="KW-0812">Transmembrane</keyword>
<feature type="transmembrane region" description="Helical" evidence="7">
    <location>
        <begin position="153"/>
        <end position="173"/>
    </location>
</feature>
<keyword evidence="5 7" id="KW-0472">Membrane</keyword>
<dbReference type="PANTHER" id="PTHR20855">
    <property type="entry name" value="ADIPOR/PROGESTIN RECEPTOR-RELATED"/>
    <property type="match status" value="1"/>
</dbReference>
<dbReference type="AlphaFoldDB" id="A0A336LVI9"/>
<feature type="transmembrane region" description="Helical" evidence="7">
    <location>
        <begin position="220"/>
        <end position="242"/>
    </location>
</feature>
<dbReference type="PANTHER" id="PTHR20855:SF15">
    <property type="entry name" value="PROGESTIN AND ADIPOQ RECEPTOR FAMILY MEMBER 3"/>
    <property type="match status" value="1"/>
</dbReference>
<feature type="transmembrane region" description="Helical" evidence="7">
    <location>
        <begin position="123"/>
        <end position="141"/>
    </location>
</feature>
<evidence type="ECO:0000256" key="7">
    <source>
        <dbReference type="SAM" id="Phobius"/>
    </source>
</evidence>